<feature type="region of interest" description="Disordered" evidence="1">
    <location>
        <begin position="57"/>
        <end position="78"/>
    </location>
</feature>
<evidence type="ECO:0000256" key="1">
    <source>
        <dbReference type="SAM" id="MobiDB-lite"/>
    </source>
</evidence>
<dbReference type="InterPro" id="IPR044730">
    <property type="entry name" value="RNase_H-like_dom_plant"/>
</dbReference>
<evidence type="ECO:0000313" key="4">
    <source>
        <dbReference type="Proteomes" id="UP000015105"/>
    </source>
</evidence>
<evidence type="ECO:0000259" key="2">
    <source>
        <dbReference type="Pfam" id="PF13456"/>
    </source>
</evidence>
<reference evidence="3" key="5">
    <citation type="journal article" date="2021" name="G3 (Bethesda)">
        <title>Aegilops tauschii genome assembly Aet v5.0 features greater sequence contiguity and improved annotation.</title>
        <authorList>
            <person name="Wang L."/>
            <person name="Zhu T."/>
            <person name="Rodriguez J.C."/>
            <person name="Deal K.R."/>
            <person name="Dubcovsky J."/>
            <person name="McGuire P.E."/>
            <person name="Lux T."/>
            <person name="Spannagl M."/>
            <person name="Mayer K.F.X."/>
            <person name="Baldrich P."/>
            <person name="Meyers B.C."/>
            <person name="Huo N."/>
            <person name="Gu Y.Q."/>
            <person name="Zhou H."/>
            <person name="Devos K.M."/>
            <person name="Bennetzen J.L."/>
            <person name="Unver T."/>
            <person name="Budak H."/>
            <person name="Gulick P.J."/>
            <person name="Galiba G."/>
            <person name="Kalapos B."/>
            <person name="Nelson D.R."/>
            <person name="Li P."/>
            <person name="You F.M."/>
            <person name="Luo M.C."/>
            <person name="Dvorak J."/>
        </authorList>
    </citation>
    <scope>NUCLEOTIDE SEQUENCE [LARGE SCALE GENOMIC DNA]</scope>
    <source>
        <strain evidence="3">cv. AL8/78</strain>
    </source>
</reference>
<dbReference type="InterPro" id="IPR036397">
    <property type="entry name" value="RNaseH_sf"/>
</dbReference>
<sequence length="231" mass="24880">LIDSLSHELFVKLSVTLWAIWAARRKAIHEGIFQSPQAIHGFISRYLAELSILAEPQERKQRAPPTTTTTIQRPKAPLPGHAKVHVDAACRKGLGGSVAAVCRGETGAYLGSSSLVIAGVDDPEILETIACREGLAMAQDLNINNLVIASDSKGVVGAINNKSQGSSGAIITEIHSRVISLNCVFTFEGRAVNVEAHRLAKHAFPLGPGRHIWLGQPHDQRCIPFVFVAFD</sequence>
<dbReference type="Gramene" id="AET5Gv21147700.1">
    <property type="protein sequence ID" value="AET5Gv21147700.1"/>
    <property type="gene ID" value="AET5Gv21147700"/>
</dbReference>
<keyword evidence="4" id="KW-1185">Reference proteome</keyword>
<dbReference type="STRING" id="200361.A0A453MCY5"/>
<dbReference type="Pfam" id="PF13456">
    <property type="entry name" value="RVT_3"/>
    <property type="match status" value="1"/>
</dbReference>
<dbReference type="SUPFAM" id="SSF53098">
    <property type="entry name" value="Ribonuclease H-like"/>
    <property type="match status" value="1"/>
</dbReference>
<dbReference type="PANTHER" id="PTHR47074">
    <property type="entry name" value="BNAC02G40300D PROTEIN"/>
    <property type="match status" value="1"/>
</dbReference>
<dbReference type="Proteomes" id="UP000015105">
    <property type="component" value="Chromosome 5D"/>
</dbReference>
<feature type="domain" description="RNase H type-1" evidence="2">
    <location>
        <begin position="86"/>
        <end position="203"/>
    </location>
</feature>
<reference evidence="4" key="2">
    <citation type="journal article" date="2017" name="Nat. Plants">
        <title>The Aegilops tauschii genome reveals multiple impacts of transposons.</title>
        <authorList>
            <person name="Zhao G."/>
            <person name="Zou C."/>
            <person name="Li K."/>
            <person name="Wang K."/>
            <person name="Li T."/>
            <person name="Gao L."/>
            <person name="Zhang X."/>
            <person name="Wang H."/>
            <person name="Yang Z."/>
            <person name="Liu X."/>
            <person name="Jiang W."/>
            <person name="Mao L."/>
            <person name="Kong X."/>
            <person name="Jiao Y."/>
            <person name="Jia J."/>
        </authorList>
    </citation>
    <scope>NUCLEOTIDE SEQUENCE [LARGE SCALE GENOMIC DNA]</scope>
    <source>
        <strain evidence="4">cv. AL8/78</strain>
    </source>
</reference>
<reference evidence="4" key="1">
    <citation type="journal article" date="2014" name="Science">
        <title>Ancient hybridizations among the ancestral genomes of bread wheat.</title>
        <authorList>
            <consortium name="International Wheat Genome Sequencing Consortium,"/>
            <person name="Marcussen T."/>
            <person name="Sandve S.R."/>
            <person name="Heier L."/>
            <person name="Spannagl M."/>
            <person name="Pfeifer M."/>
            <person name="Jakobsen K.S."/>
            <person name="Wulff B.B."/>
            <person name="Steuernagel B."/>
            <person name="Mayer K.F."/>
            <person name="Olsen O.A."/>
        </authorList>
    </citation>
    <scope>NUCLEOTIDE SEQUENCE [LARGE SCALE GENOMIC DNA]</scope>
    <source>
        <strain evidence="4">cv. AL8/78</strain>
    </source>
</reference>
<reference evidence="3" key="4">
    <citation type="submission" date="2019-03" db="UniProtKB">
        <authorList>
            <consortium name="EnsemblPlants"/>
        </authorList>
    </citation>
    <scope>IDENTIFICATION</scope>
</reference>
<protein>
    <recommendedName>
        <fullName evidence="2">RNase H type-1 domain-containing protein</fullName>
    </recommendedName>
</protein>
<dbReference type="Gene3D" id="3.30.420.10">
    <property type="entry name" value="Ribonuclease H-like superfamily/Ribonuclease H"/>
    <property type="match status" value="1"/>
</dbReference>
<accession>A0A453MCY5</accession>
<evidence type="ECO:0000313" key="3">
    <source>
        <dbReference type="EnsemblPlants" id="AET5Gv21147700.1"/>
    </source>
</evidence>
<dbReference type="EnsemblPlants" id="AET5Gv21147700.1">
    <property type="protein sequence ID" value="AET5Gv21147700.1"/>
    <property type="gene ID" value="AET5Gv21147700"/>
</dbReference>
<name>A0A453MCY5_AEGTS</name>
<dbReference type="InterPro" id="IPR012337">
    <property type="entry name" value="RNaseH-like_sf"/>
</dbReference>
<dbReference type="GO" id="GO:0004523">
    <property type="term" value="F:RNA-DNA hybrid ribonuclease activity"/>
    <property type="evidence" value="ECO:0007669"/>
    <property type="project" value="InterPro"/>
</dbReference>
<dbReference type="GO" id="GO:0003676">
    <property type="term" value="F:nucleic acid binding"/>
    <property type="evidence" value="ECO:0007669"/>
    <property type="project" value="InterPro"/>
</dbReference>
<organism evidence="3 4">
    <name type="scientific">Aegilops tauschii subsp. strangulata</name>
    <name type="common">Goatgrass</name>
    <dbReference type="NCBI Taxonomy" id="200361"/>
    <lineage>
        <taxon>Eukaryota</taxon>
        <taxon>Viridiplantae</taxon>
        <taxon>Streptophyta</taxon>
        <taxon>Embryophyta</taxon>
        <taxon>Tracheophyta</taxon>
        <taxon>Spermatophyta</taxon>
        <taxon>Magnoliopsida</taxon>
        <taxon>Liliopsida</taxon>
        <taxon>Poales</taxon>
        <taxon>Poaceae</taxon>
        <taxon>BOP clade</taxon>
        <taxon>Pooideae</taxon>
        <taxon>Triticodae</taxon>
        <taxon>Triticeae</taxon>
        <taxon>Triticinae</taxon>
        <taxon>Aegilops</taxon>
    </lineage>
</organism>
<dbReference type="PANTHER" id="PTHR47074:SF73">
    <property type="entry name" value="OS04G0448401 PROTEIN"/>
    <property type="match status" value="1"/>
</dbReference>
<reference evidence="3" key="3">
    <citation type="journal article" date="2017" name="Nature">
        <title>Genome sequence of the progenitor of the wheat D genome Aegilops tauschii.</title>
        <authorList>
            <person name="Luo M.C."/>
            <person name="Gu Y.Q."/>
            <person name="Puiu D."/>
            <person name="Wang H."/>
            <person name="Twardziok S.O."/>
            <person name="Deal K.R."/>
            <person name="Huo N."/>
            <person name="Zhu T."/>
            <person name="Wang L."/>
            <person name="Wang Y."/>
            <person name="McGuire P.E."/>
            <person name="Liu S."/>
            <person name="Long H."/>
            <person name="Ramasamy R.K."/>
            <person name="Rodriguez J.C."/>
            <person name="Van S.L."/>
            <person name="Yuan L."/>
            <person name="Wang Z."/>
            <person name="Xia Z."/>
            <person name="Xiao L."/>
            <person name="Anderson O.D."/>
            <person name="Ouyang S."/>
            <person name="Liang Y."/>
            <person name="Zimin A.V."/>
            <person name="Pertea G."/>
            <person name="Qi P."/>
            <person name="Bennetzen J.L."/>
            <person name="Dai X."/>
            <person name="Dawson M.W."/>
            <person name="Muller H.G."/>
            <person name="Kugler K."/>
            <person name="Rivarola-Duarte L."/>
            <person name="Spannagl M."/>
            <person name="Mayer K.F.X."/>
            <person name="Lu F.H."/>
            <person name="Bevan M.W."/>
            <person name="Leroy P."/>
            <person name="Li P."/>
            <person name="You F.M."/>
            <person name="Sun Q."/>
            <person name="Liu Z."/>
            <person name="Lyons E."/>
            <person name="Wicker T."/>
            <person name="Salzberg S.L."/>
            <person name="Devos K.M."/>
            <person name="Dvorak J."/>
        </authorList>
    </citation>
    <scope>NUCLEOTIDE SEQUENCE [LARGE SCALE GENOMIC DNA]</scope>
    <source>
        <strain evidence="3">cv. AL8/78</strain>
    </source>
</reference>
<dbReference type="AlphaFoldDB" id="A0A453MCY5"/>
<dbReference type="CDD" id="cd06222">
    <property type="entry name" value="RNase_H_like"/>
    <property type="match status" value="1"/>
</dbReference>
<proteinExistence type="predicted"/>
<dbReference type="InterPro" id="IPR052929">
    <property type="entry name" value="RNase_H-like_EbsB-rel"/>
</dbReference>
<dbReference type="InterPro" id="IPR002156">
    <property type="entry name" value="RNaseH_domain"/>
</dbReference>